<name>A0A834J5C6_VESVU</name>
<evidence type="ECO:0000313" key="1">
    <source>
        <dbReference type="EMBL" id="KAF7382074.1"/>
    </source>
</evidence>
<keyword evidence="2" id="KW-1185">Reference proteome</keyword>
<dbReference type="Proteomes" id="UP000614350">
    <property type="component" value="Unassembled WGS sequence"/>
</dbReference>
<dbReference type="AlphaFoldDB" id="A0A834J5C6"/>
<sequence length="96" mass="10813">MLGFMSEVRRGEASRNQVILWFHASRLTFVVQVYPSGDFLVTSRRTYPPTNYTDTVQVLASSLGKYLRETTSKLGRILEGSFLVGSLDKPQTTIPK</sequence>
<gene>
    <name evidence="1" type="ORF">HZH66_013506</name>
</gene>
<evidence type="ECO:0000313" key="2">
    <source>
        <dbReference type="Proteomes" id="UP000614350"/>
    </source>
</evidence>
<comment type="caution">
    <text evidence="1">The sequence shown here is derived from an EMBL/GenBank/DDBJ whole genome shotgun (WGS) entry which is preliminary data.</text>
</comment>
<organism evidence="1 2">
    <name type="scientific">Vespula vulgaris</name>
    <name type="common">Yellow jacket</name>
    <name type="synonym">Wasp</name>
    <dbReference type="NCBI Taxonomy" id="7454"/>
    <lineage>
        <taxon>Eukaryota</taxon>
        <taxon>Metazoa</taxon>
        <taxon>Ecdysozoa</taxon>
        <taxon>Arthropoda</taxon>
        <taxon>Hexapoda</taxon>
        <taxon>Insecta</taxon>
        <taxon>Pterygota</taxon>
        <taxon>Neoptera</taxon>
        <taxon>Endopterygota</taxon>
        <taxon>Hymenoptera</taxon>
        <taxon>Apocrita</taxon>
        <taxon>Aculeata</taxon>
        <taxon>Vespoidea</taxon>
        <taxon>Vespidae</taxon>
        <taxon>Vespinae</taxon>
        <taxon>Vespula</taxon>
    </lineage>
</organism>
<dbReference type="EMBL" id="JACSEA010000019">
    <property type="protein sequence ID" value="KAF7382074.1"/>
    <property type="molecule type" value="Genomic_DNA"/>
</dbReference>
<accession>A0A834J5C6</accession>
<reference evidence="1" key="1">
    <citation type="journal article" date="2020" name="G3 (Bethesda)">
        <title>High-Quality Assemblies for Three Invasive Social Wasps from the &lt;i&gt;Vespula&lt;/i&gt; Genus.</title>
        <authorList>
            <person name="Harrop T.W.R."/>
            <person name="Guhlin J."/>
            <person name="McLaughlin G.M."/>
            <person name="Permina E."/>
            <person name="Stockwell P."/>
            <person name="Gilligan J."/>
            <person name="Le Lec M.F."/>
            <person name="Gruber M.A.M."/>
            <person name="Quinn O."/>
            <person name="Lovegrove M."/>
            <person name="Duncan E.J."/>
            <person name="Remnant E.J."/>
            <person name="Van Eeckhoven J."/>
            <person name="Graham B."/>
            <person name="Knapp R.A."/>
            <person name="Langford K.W."/>
            <person name="Kronenberg Z."/>
            <person name="Press M.O."/>
            <person name="Eacker S.M."/>
            <person name="Wilson-Rankin E.E."/>
            <person name="Purcell J."/>
            <person name="Lester P.J."/>
            <person name="Dearden P.K."/>
        </authorList>
    </citation>
    <scope>NUCLEOTIDE SEQUENCE</scope>
    <source>
        <strain evidence="1">Marl-1</strain>
    </source>
</reference>
<proteinExistence type="predicted"/>
<protein>
    <submittedName>
        <fullName evidence="1">Uncharacterized protein</fullName>
    </submittedName>
</protein>